<feature type="active site" description="Proton acceptor" evidence="11 12">
    <location>
        <position position="186"/>
    </location>
</feature>
<dbReference type="EC" id="2.1.1.166" evidence="6 11"/>
<dbReference type="PIRSF" id="PIRSF005461">
    <property type="entry name" value="23S_rRNA_mtase"/>
    <property type="match status" value="1"/>
</dbReference>
<evidence type="ECO:0000256" key="4">
    <source>
        <dbReference type="ARBA" id="ARBA00022691"/>
    </source>
</evidence>
<evidence type="ECO:0000256" key="8">
    <source>
        <dbReference type="ARBA" id="ARBA00041995"/>
    </source>
</evidence>
<dbReference type="Gene3D" id="3.40.50.150">
    <property type="entry name" value="Vaccinia Virus protein VP39"/>
    <property type="match status" value="1"/>
</dbReference>
<gene>
    <name evidence="11" type="primary">rlmE</name>
    <name evidence="11" type="synonym">ftsJ</name>
    <name evidence="11" type="synonym">rrmJ</name>
    <name evidence="15" type="ORF">D3272_08695</name>
</gene>
<dbReference type="GO" id="GO:0008650">
    <property type="term" value="F:rRNA (uridine-2'-O-)-methyltransferase activity"/>
    <property type="evidence" value="ECO:0007669"/>
    <property type="project" value="UniProtKB-UniRule"/>
</dbReference>
<evidence type="ECO:0000256" key="5">
    <source>
        <dbReference type="ARBA" id="ARBA00037569"/>
    </source>
</evidence>
<accession>A0A4Q2RDY1</accession>
<dbReference type="EMBL" id="QYBC01000006">
    <property type="protein sequence ID" value="RYB05662.1"/>
    <property type="molecule type" value="Genomic_DNA"/>
</dbReference>
<comment type="subcellular location">
    <subcellularLocation>
        <location evidence="11">Cytoplasm</location>
    </subcellularLocation>
</comment>
<comment type="function">
    <text evidence="5 11">Specifically methylates the uridine in position 2552 of 23S rRNA at the 2'-O position of the ribose in the fully assembled 50S ribosomal subunit.</text>
</comment>
<dbReference type="HAMAP" id="MF_01547">
    <property type="entry name" value="RNA_methyltr_E"/>
    <property type="match status" value="1"/>
</dbReference>
<evidence type="ECO:0000256" key="13">
    <source>
        <dbReference type="SAM" id="MobiDB-lite"/>
    </source>
</evidence>
<reference evidence="15 16" key="2">
    <citation type="submission" date="2019-02" db="EMBL/GenBank/DDBJ databases">
        <title>'Lichenibacterium ramalinii' gen. nov. sp. nov., 'Lichenibacterium minor' gen. nov. sp. nov.</title>
        <authorList>
            <person name="Pankratov T."/>
        </authorList>
    </citation>
    <scope>NUCLEOTIDE SEQUENCE [LARGE SCALE GENOMIC DNA]</scope>
    <source>
        <strain evidence="15 16">RmlP001</strain>
    </source>
</reference>
<proteinExistence type="inferred from homology"/>
<feature type="binding site" evidence="11">
    <location>
        <position position="146"/>
    </location>
    <ligand>
        <name>S-adenosyl-L-methionine</name>
        <dbReference type="ChEBI" id="CHEBI:59789"/>
    </ligand>
</feature>
<keyword evidence="16" id="KW-1185">Reference proteome</keyword>
<feature type="binding site" evidence="11">
    <location>
        <position position="106"/>
    </location>
    <ligand>
        <name>S-adenosyl-L-methionine</name>
        <dbReference type="ChEBI" id="CHEBI:59789"/>
    </ligand>
</feature>
<evidence type="ECO:0000256" key="6">
    <source>
        <dbReference type="ARBA" id="ARBA00038861"/>
    </source>
</evidence>
<evidence type="ECO:0000256" key="11">
    <source>
        <dbReference type="HAMAP-Rule" id="MF_01547"/>
    </source>
</evidence>
<dbReference type="Proteomes" id="UP000289411">
    <property type="component" value="Unassembled WGS sequence"/>
</dbReference>
<evidence type="ECO:0000313" key="15">
    <source>
        <dbReference type="EMBL" id="RYB05662.1"/>
    </source>
</evidence>
<feature type="domain" description="Ribosomal RNA methyltransferase FtsJ" evidence="14">
    <location>
        <begin position="51"/>
        <end position="229"/>
    </location>
</feature>
<dbReference type="AlphaFoldDB" id="A0A4Q2RDY1"/>
<evidence type="ECO:0000256" key="12">
    <source>
        <dbReference type="PIRSR" id="PIRSR005461-1"/>
    </source>
</evidence>
<evidence type="ECO:0000259" key="14">
    <source>
        <dbReference type="Pfam" id="PF01728"/>
    </source>
</evidence>
<dbReference type="SUPFAM" id="SSF53335">
    <property type="entry name" value="S-adenosyl-L-methionine-dependent methyltransferases"/>
    <property type="match status" value="1"/>
</dbReference>
<dbReference type="InterPro" id="IPR015507">
    <property type="entry name" value="rRNA-MeTfrase_E"/>
</dbReference>
<comment type="caution">
    <text evidence="15">The sequence shown here is derived from an EMBL/GenBank/DDBJ whole genome shotgun (WGS) entry which is preliminary data.</text>
</comment>
<comment type="catalytic activity">
    <reaction evidence="10 11">
        <text>uridine(2552) in 23S rRNA + S-adenosyl-L-methionine = 2'-O-methyluridine(2552) in 23S rRNA + S-adenosyl-L-homocysteine + H(+)</text>
        <dbReference type="Rhea" id="RHEA:42720"/>
        <dbReference type="Rhea" id="RHEA-COMP:10202"/>
        <dbReference type="Rhea" id="RHEA-COMP:10203"/>
        <dbReference type="ChEBI" id="CHEBI:15378"/>
        <dbReference type="ChEBI" id="CHEBI:57856"/>
        <dbReference type="ChEBI" id="CHEBI:59789"/>
        <dbReference type="ChEBI" id="CHEBI:65315"/>
        <dbReference type="ChEBI" id="CHEBI:74478"/>
        <dbReference type="EC" id="2.1.1.166"/>
    </reaction>
</comment>
<keyword evidence="4 11" id="KW-0949">S-adenosyl-L-methionine</keyword>
<keyword evidence="2 11" id="KW-0489">Methyltransferase</keyword>
<evidence type="ECO:0000313" key="16">
    <source>
        <dbReference type="Proteomes" id="UP000289411"/>
    </source>
</evidence>
<keyword evidence="1 11" id="KW-0698">rRNA processing</keyword>
<dbReference type="PANTHER" id="PTHR10920:SF18">
    <property type="entry name" value="RRNA METHYLTRANSFERASE 2, MITOCHONDRIAL"/>
    <property type="match status" value="1"/>
</dbReference>
<protein>
    <recommendedName>
        <fullName evidence="7 11">Ribosomal RNA large subunit methyltransferase E</fullName>
        <ecNumber evidence="6 11">2.1.1.166</ecNumber>
    </recommendedName>
    <alternativeName>
        <fullName evidence="9 11">23S rRNA Um2552 methyltransferase</fullName>
    </alternativeName>
    <alternativeName>
        <fullName evidence="8 11">rRNA (uridine-2'-O-)-methyltransferase</fullName>
    </alternativeName>
</protein>
<dbReference type="InterPro" id="IPR029063">
    <property type="entry name" value="SAM-dependent_MTases_sf"/>
</dbReference>
<evidence type="ECO:0000256" key="7">
    <source>
        <dbReference type="ARBA" id="ARBA00041129"/>
    </source>
</evidence>
<organism evidence="15 16">
    <name type="scientific">Lichenibacterium ramalinae</name>
    <dbReference type="NCBI Taxonomy" id="2316527"/>
    <lineage>
        <taxon>Bacteria</taxon>
        <taxon>Pseudomonadati</taxon>
        <taxon>Pseudomonadota</taxon>
        <taxon>Alphaproteobacteria</taxon>
        <taxon>Hyphomicrobiales</taxon>
        <taxon>Lichenihabitantaceae</taxon>
        <taxon>Lichenibacterium</taxon>
    </lineage>
</organism>
<feature type="region of interest" description="Disordered" evidence="13">
    <location>
        <begin position="1"/>
        <end position="24"/>
    </location>
</feature>
<evidence type="ECO:0000256" key="10">
    <source>
        <dbReference type="ARBA" id="ARBA00048970"/>
    </source>
</evidence>
<sequence length="245" mass="26067">MTTNKPSSGREGGRSLKTRVKSAGKRTMSSALWLGRQLNDPYVARAKTEGYRSRAAFKLLEIDDQYRLLRPGQRIVDLGAAPGGWSQVAAQRVEAVSGGGKVVAVDLLEMEPVSGVDFAVMDFNDETAVPRISAMMGGRADGVMSDMAANATGHKKTDHLRIMGLVELAYEFARGMLAPRGFFLAKVLQGGTEGDLLAALKRDFTLVKHVKPKASRADSSELYVLATGFRGAPPPSGEAGTSPAG</sequence>
<dbReference type="InterPro" id="IPR050082">
    <property type="entry name" value="RNA_methyltr_RlmE"/>
</dbReference>
<dbReference type="InterPro" id="IPR002877">
    <property type="entry name" value="RNA_MeTrfase_FtsJ_dom"/>
</dbReference>
<keyword evidence="3 11" id="KW-0808">Transferase</keyword>
<evidence type="ECO:0000256" key="2">
    <source>
        <dbReference type="ARBA" id="ARBA00022603"/>
    </source>
</evidence>
<evidence type="ECO:0000256" key="1">
    <source>
        <dbReference type="ARBA" id="ARBA00022552"/>
    </source>
</evidence>
<comment type="similarity">
    <text evidence="11">Belongs to the class I-like SAM-binding methyltransferase superfamily. RNA methyltransferase RlmE family.</text>
</comment>
<feature type="binding site" evidence="11">
    <location>
        <position position="85"/>
    </location>
    <ligand>
        <name>S-adenosyl-L-methionine</name>
        <dbReference type="ChEBI" id="CHEBI:59789"/>
    </ligand>
</feature>
<dbReference type="GO" id="GO:0005737">
    <property type="term" value="C:cytoplasm"/>
    <property type="evidence" value="ECO:0007669"/>
    <property type="project" value="UniProtKB-SubCell"/>
</dbReference>
<dbReference type="PANTHER" id="PTHR10920">
    <property type="entry name" value="RIBOSOMAL RNA METHYLTRANSFERASE"/>
    <property type="match status" value="1"/>
</dbReference>
<keyword evidence="11" id="KW-0963">Cytoplasm</keyword>
<dbReference type="OrthoDB" id="9790080at2"/>
<feature type="binding site" evidence="11">
    <location>
        <position position="122"/>
    </location>
    <ligand>
        <name>S-adenosyl-L-methionine</name>
        <dbReference type="ChEBI" id="CHEBI:59789"/>
    </ligand>
</feature>
<evidence type="ECO:0000256" key="3">
    <source>
        <dbReference type="ARBA" id="ARBA00022679"/>
    </source>
</evidence>
<evidence type="ECO:0000256" key="9">
    <source>
        <dbReference type="ARBA" id="ARBA00042745"/>
    </source>
</evidence>
<dbReference type="RefSeq" id="WP_129218768.1">
    <property type="nucleotide sequence ID" value="NZ_QYBC01000006.1"/>
</dbReference>
<reference evidence="15 16" key="1">
    <citation type="submission" date="2018-09" db="EMBL/GenBank/DDBJ databases">
        <authorList>
            <person name="Grouzdev D.S."/>
            <person name="Krutkina M.S."/>
        </authorList>
    </citation>
    <scope>NUCLEOTIDE SEQUENCE [LARGE SCALE GENOMIC DNA]</scope>
    <source>
        <strain evidence="15 16">RmlP001</strain>
    </source>
</reference>
<dbReference type="Pfam" id="PF01728">
    <property type="entry name" value="FtsJ"/>
    <property type="match status" value="1"/>
</dbReference>
<name>A0A4Q2RDY1_9HYPH</name>
<feature type="binding site" evidence="11">
    <location>
        <position position="83"/>
    </location>
    <ligand>
        <name>S-adenosyl-L-methionine</name>
        <dbReference type="ChEBI" id="CHEBI:59789"/>
    </ligand>
</feature>